<evidence type="ECO:0000259" key="7">
    <source>
        <dbReference type="Pfam" id="PF06814"/>
    </source>
</evidence>
<feature type="transmembrane region" description="Helical" evidence="6">
    <location>
        <begin position="145"/>
        <end position="167"/>
    </location>
</feature>
<dbReference type="EMBL" id="JARAOO010000008">
    <property type="protein sequence ID" value="KAJ7959524.1"/>
    <property type="molecule type" value="Genomic_DNA"/>
</dbReference>
<evidence type="ECO:0000256" key="4">
    <source>
        <dbReference type="ARBA" id="ARBA00022989"/>
    </source>
</evidence>
<evidence type="ECO:0000256" key="3">
    <source>
        <dbReference type="ARBA" id="ARBA00022729"/>
    </source>
</evidence>
<name>A0AAD7LJY4_QUISA</name>
<organism evidence="8 9">
    <name type="scientific">Quillaja saponaria</name>
    <name type="common">Soap bark tree</name>
    <dbReference type="NCBI Taxonomy" id="32244"/>
    <lineage>
        <taxon>Eukaryota</taxon>
        <taxon>Viridiplantae</taxon>
        <taxon>Streptophyta</taxon>
        <taxon>Embryophyta</taxon>
        <taxon>Tracheophyta</taxon>
        <taxon>Spermatophyta</taxon>
        <taxon>Magnoliopsida</taxon>
        <taxon>eudicotyledons</taxon>
        <taxon>Gunneridae</taxon>
        <taxon>Pentapetalae</taxon>
        <taxon>rosids</taxon>
        <taxon>fabids</taxon>
        <taxon>Fabales</taxon>
        <taxon>Quillajaceae</taxon>
        <taxon>Quillaja</taxon>
    </lineage>
</organism>
<protein>
    <submittedName>
        <fullName evidence="8">Transmembrane protein like</fullName>
    </submittedName>
</protein>
<evidence type="ECO:0000256" key="5">
    <source>
        <dbReference type="ARBA" id="ARBA00023136"/>
    </source>
</evidence>
<feature type="domain" description="GOST seven transmembrane" evidence="7">
    <location>
        <begin position="91"/>
        <end position="172"/>
    </location>
</feature>
<dbReference type="GO" id="GO:0005794">
    <property type="term" value="C:Golgi apparatus"/>
    <property type="evidence" value="ECO:0007669"/>
    <property type="project" value="TreeGrafter"/>
</dbReference>
<keyword evidence="3" id="KW-0732">Signal</keyword>
<dbReference type="GO" id="GO:0016020">
    <property type="term" value="C:membrane"/>
    <property type="evidence" value="ECO:0007669"/>
    <property type="project" value="UniProtKB-SubCell"/>
</dbReference>
<keyword evidence="5 6" id="KW-0472">Membrane</keyword>
<dbReference type="InterPro" id="IPR053937">
    <property type="entry name" value="GOST_TM"/>
</dbReference>
<comment type="subcellular location">
    <subcellularLocation>
        <location evidence="1">Membrane</location>
        <topology evidence="1">Multi-pass membrane protein</topology>
    </subcellularLocation>
</comment>
<feature type="transmembrane region" description="Helical" evidence="6">
    <location>
        <begin position="20"/>
        <end position="39"/>
    </location>
</feature>
<dbReference type="Proteomes" id="UP001163823">
    <property type="component" value="Chromosome 8"/>
</dbReference>
<evidence type="ECO:0000256" key="6">
    <source>
        <dbReference type="SAM" id="Phobius"/>
    </source>
</evidence>
<dbReference type="AlphaFoldDB" id="A0AAD7LJY4"/>
<evidence type="ECO:0000313" key="8">
    <source>
        <dbReference type="EMBL" id="KAJ7959524.1"/>
    </source>
</evidence>
<comment type="caution">
    <text evidence="8">The sequence shown here is derived from an EMBL/GenBank/DDBJ whole genome shotgun (WGS) entry which is preliminary data.</text>
</comment>
<evidence type="ECO:0000313" key="9">
    <source>
        <dbReference type="Proteomes" id="UP001163823"/>
    </source>
</evidence>
<keyword evidence="9" id="KW-1185">Reference proteome</keyword>
<evidence type="ECO:0000256" key="2">
    <source>
        <dbReference type="ARBA" id="ARBA00022692"/>
    </source>
</evidence>
<keyword evidence="2 6" id="KW-0812">Transmembrane</keyword>
<keyword evidence="4 6" id="KW-1133">Transmembrane helix</keyword>
<proteinExistence type="predicted"/>
<dbReference type="InterPro" id="IPR009637">
    <property type="entry name" value="GPR107/GPR108-like"/>
</dbReference>
<feature type="transmembrane region" description="Helical" evidence="6">
    <location>
        <begin position="67"/>
        <end position="85"/>
    </location>
</feature>
<feature type="transmembrane region" description="Helical" evidence="6">
    <location>
        <begin position="106"/>
        <end position="125"/>
    </location>
</feature>
<reference evidence="8" key="1">
    <citation type="journal article" date="2023" name="Science">
        <title>Elucidation of the pathway for biosynthesis of saponin adjuvants from the soapbark tree.</title>
        <authorList>
            <person name="Reed J."/>
            <person name="Orme A."/>
            <person name="El-Demerdash A."/>
            <person name="Owen C."/>
            <person name="Martin L.B.B."/>
            <person name="Misra R.C."/>
            <person name="Kikuchi S."/>
            <person name="Rejzek M."/>
            <person name="Martin A.C."/>
            <person name="Harkess A."/>
            <person name="Leebens-Mack J."/>
            <person name="Louveau T."/>
            <person name="Stephenson M.J."/>
            <person name="Osbourn A."/>
        </authorList>
    </citation>
    <scope>NUCLEOTIDE SEQUENCE</scope>
    <source>
        <strain evidence="8">S10</strain>
    </source>
</reference>
<dbReference type="KEGG" id="qsa:O6P43_020089"/>
<accession>A0AAD7LJY4</accession>
<evidence type="ECO:0000256" key="1">
    <source>
        <dbReference type="ARBA" id="ARBA00004141"/>
    </source>
</evidence>
<sequence length="302" mass="34066">MVYSGFSGLFNTGKIQFNCIIPVTAAIGLGMCEMALWNFEYANFNPMGSRPMGITLWTVTFTAVKKTVSRLLLLVFSMGYGVVLPKLGGITSKKLQIRRSMAKLELYRKFTNSLAVTVLLSVAWIGDELYFNASDPLSELRRRAWIIPAFWTLLAYLLLVVICALLAPSQNPTRYAYSEVDDFDEDGISLTGSRVKVAGDLATIVERKERKAATAADHIVFGLAVDLEEDKRNDSPIFFCIQFKIRIYQYLRGKLAFDSFVYLFVTIVERPERNRRNHCLQEEGATMIDHAPPNTKGNLFLE</sequence>
<dbReference type="PANTHER" id="PTHR21229">
    <property type="entry name" value="LUNG SEVEN TRANSMEMBRANE RECEPTOR"/>
    <property type="match status" value="1"/>
</dbReference>
<dbReference type="Pfam" id="PF06814">
    <property type="entry name" value="GOST_TM"/>
    <property type="match status" value="1"/>
</dbReference>
<gene>
    <name evidence="8" type="ORF">O6P43_020089</name>
</gene>
<dbReference type="PANTHER" id="PTHR21229:SF79">
    <property type="entry name" value="TRANSMEMBRANE PROTEIN 87B-LIKE ISOFORM X1"/>
    <property type="match status" value="1"/>
</dbReference>